<evidence type="ECO:0000313" key="2">
    <source>
        <dbReference type="Proteomes" id="UP000632222"/>
    </source>
</evidence>
<dbReference type="RefSeq" id="WP_189000619.1">
    <property type="nucleotide sequence ID" value="NZ_BMOD01000002.1"/>
</dbReference>
<keyword evidence="2" id="KW-1185">Reference proteome</keyword>
<dbReference type="Proteomes" id="UP000632222">
    <property type="component" value="Unassembled WGS sequence"/>
</dbReference>
<reference evidence="2" key="1">
    <citation type="journal article" date="2019" name="Int. J. Syst. Evol. Microbiol.">
        <title>The Global Catalogue of Microorganisms (GCM) 10K type strain sequencing project: providing services to taxonomists for standard genome sequencing and annotation.</title>
        <authorList>
            <consortium name="The Broad Institute Genomics Platform"/>
            <consortium name="The Broad Institute Genome Sequencing Center for Infectious Disease"/>
            <person name="Wu L."/>
            <person name="Ma J."/>
        </authorList>
    </citation>
    <scope>NUCLEOTIDE SEQUENCE [LARGE SCALE GENOMIC DNA]</scope>
    <source>
        <strain evidence="2">JCM 14370</strain>
    </source>
</reference>
<sequence>MDSHQHAQQRLQELYTQAEIARALRPLKPRWYRRVAQYLVRLARQMDRETVVLEAARQ</sequence>
<name>A0ABQ2CVP9_9DEIO</name>
<evidence type="ECO:0000313" key="1">
    <source>
        <dbReference type="EMBL" id="GGJ25475.1"/>
    </source>
</evidence>
<comment type="caution">
    <text evidence="1">The sequence shown here is derived from an EMBL/GenBank/DDBJ whole genome shotgun (WGS) entry which is preliminary data.</text>
</comment>
<dbReference type="EMBL" id="BMOD01000002">
    <property type="protein sequence ID" value="GGJ25475.1"/>
    <property type="molecule type" value="Genomic_DNA"/>
</dbReference>
<proteinExistence type="predicted"/>
<organism evidence="1 2">
    <name type="scientific">Deinococcus roseus</name>
    <dbReference type="NCBI Taxonomy" id="392414"/>
    <lineage>
        <taxon>Bacteria</taxon>
        <taxon>Thermotogati</taxon>
        <taxon>Deinococcota</taxon>
        <taxon>Deinococci</taxon>
        <taxon>Deinococcales</taxon>
        <taxon>Deinococcaceae</taxon>
        <taxon>Deinococcus</taxon>
    </lineage>
</organism>
<protein>
    <submittedName>
        <fullName evidence="1">Uncharacterized protein</fullName>
    </submittedName>
</protein>
<accession>A0ABQ2CVP9</accession>
<gene>
    <name evidence="1" type="ORF">GCM10008938_09470</name>
</gene>